<feature type="compositionally biased region" description="Low complexity" evidence="2">
    <location>
        <begin position="911"/>
        <end position="924"/>
    </location>
</feature>
<dbReference type="GO" id="GO:0015074">
    <property type="term" value="P:DNA integration"/>
    <property type="evidence" value="ECO:0007669"/>
    <property type="project" value="InterPro"/>
</dbReference>
<reference evidence="4 5" key="2">
    <citation type="journal article" date="2017" name="Front. Plant Sci.">
        <title>Gene Classification and Mining of Molecular Markers Useful in Red Clover (Trifolium pratense) Breeding.</title>
        <authorList>
            <person name="Istvanek J."/>
            <person name="Dluhosova J."/>
            <person name="Dluhos P."/>
            <person name="Patkova L."/>
            <person name="Nedelnik J."/>
            <person name="Repkova J."/>
        </authorList>
    </citation>
    <scope>NUCLEOTIDE SEQUENCE [LARGE SCALE GENOMIC DNA]</scope>
    <source>
        <strain evidence="5">cv. Tatra</strain>
        <tissue evidence="4">Young leaves</tissue>
    </source>
</reference>
<feature type="compositionally biased region" description="Low complexity" evidence="2">
    <location>
        <begin position="953"/>
        <end position="973"/>
    </location>
</feature>
<dbReference type="Pfam" id="PF13976">
    <property type="entry name" value="gag_pre-integrs"/>
    <property type="match status" value="1"/>
</dbReference>
<dbReference type="Pfam" id="PF00665">
    <property type="entry name" value="rve"/>
    <property type="match status" value="1"/>
</dbReference>
<dbReference type="InterPro" id="IPR054722">
    <property type="entry name" value="PolX-like_BBD"/>
</dbReference>
<dbReference type="CDD" id="cd09272">
    <property type="entry name" value="RNase_HI_RT_Ty1"/>
    <property type="match status" value="1"/>
</dbReference>
<dbReference type="InterPro" id="IPR001584">
    <property type="entry name" value="Integrase_cat-core"/>
</dbReference>
<dbReference type="InterPro" id="IPR013103">
    <property type="entry name" value="RVT_2"/>
</dbReference>
<dbReference type="Pfam" id="PF25597">
    <property type="entry name" value="SH3_retrovirus"/>
    <property type="match status" value="1"/>
</dbReference>
<evidence type="ECO:0000256" key="2">
    <source>
        <dbReference type="SAM" id="MobiDB-lite"/>
    </source>
</evidence>
<comment type="caution">
    <text evidence="4">The sequence shown here is derived from an EMBL/GenBank/DDBJ whole genome shotgun (WGS) entry which is preliminary data.</text>
</comment>
<dbReference type="PROSITE" id="PS50994">
    <property type="entry name" value="INTEGRASE"/>
    <property type="match status" value="1"/>
</dbReference>
<dbReference type="InterPro" id="IPR025724">
    <property type="entry name" value="GAG-pre-integrase_dom"/>
</dbReference>
<sequence length="1516" mass="169633">MVAPSSPTPSMASPNHIESDEVLRPPPLRSFREDDSASKQDLNFTLRITEKLSETNFHLWRQQVEPYINAHGLDDFLVNPMVPPRFLNETDRATATLNPAYRKWRQQDQMLLSWLQTTLSSDILARFLGSRTSQDLWGKIVSYFHKQLRAKARTLRVELRSTTLENRSIKEYLLRIRMLVDNLASIGDPVPISQHMDVILEGLPGEFNSVISVVESRFESIDMDEIEALLIAHENRLEKSKKKTIDDAASINIAQNPNTNQPTQEQSTDSLTLADTSYGAESSKSGAENPRYSPYPGTNRGRGGRNGRGRGGRNGGGGRPPPNGNTQCQICFKPNHTALDCWYRQQPQAQPPNASAFHAPQQAPPPGYFQEAYGPYSGQNFPPRFGSYYGYGAPNYNNWLAAPTPPRFPAQQNTPPSALMANVPSASTSPSWYPDSGASFHVTGDSRNIQQPSPFAGAEHIYMGNGQSLKIFSSGSSVFTSPNHTQTHLTLNKLLHVPSITKNLISVSQFAKDNAVYFEFHPNFCVVKSQATNAVLLQGSVGSDGLYSFSNISIEPAKPSTLHSSFQPSVCSVSSNSNLCSSNLSFNSLYLWHLRLGHPNDQTLKFTLNQCNIPFTNNKSDVSALCTACCMGKAHRLHSSASQTTYNHPLELVFSDLWGPSPTVSSLGFHYYITFIDAFSRYTWIYLLKSKSDAFTVFKQFKAMAELQLGYPLKALQTDWGGEFRSFTSYLTDLGITHRLICPHTHHQNGVVERKHRHVVDLGLTLLSQANLPLKYWDHAFLTAVHLINRLPTASLQFKIPYTILFNKSPEFTSFKVFGSACFPLLRPYNAHKFDVRSHECIFLGYSNTHKGYKCLSPTGRIFVSKDVLFNEHRFPYKSLFSTQDSALSDITLDVPISTLPISIQNQTITTNTSSPITQPSNTTMLSPPNPTLTQPTDSNTKTPHNPSSTSITTHSDSPTQSSPSPTIPSLPTNNHRMQTRAKSGIIPRINPKLLLTHTEPRTVKQALQDPKWLTAMTEEFEALKRNHTWTLVPLPKHRSAIGCKWVFRTKENPDGTINKYKARLVAKGFHQIQGFDFNETFSPVIKPITIRLILSLAVSYKWPLKQLDVNNAFLNGLLEEEVYMIQPPGFEEADENLVCKLNKALYGLKQAPRQWFDRLTTTLLQFGFKASKCDPSLFTYSQNKQVVYLLVYVDDIIITGSSSTLVQTLVQKLDSIFSLKQLGDLEYFLGIEVKRSPDSSLLLTQGKYIKDLLLKTNMLDCKPINTPMMSSCKLSKVGSTGMTDATLYRSVVGSLQYATITRPEISFAVNKVCQFMSAPLETHWIAVKRILRYLKGTIDFGLKISPTPVHHPLPLNVFCDADWAADPDDRRSTSGAALFFGPNLISWWSRKQQVVARSSTEAEYRSLAQATADTLWVQTLLKELTVPFTAPVVYCDNLSAVHLAHNPVLHSRTKHMEIDLFFVREKVLAKQLSVLHIPGTDQLADILTKPISSDKFLLMRNKLNVRSYTELEGGV</sequence>
<dbReference type="SUPFAM" id="SSF53098">
    <property type="entry name" value="Ribonuclease H-like"/>
    <property type="match status" value="1"/>
</dbReference>
<feature type="compositionally biased region" description="Basic residues" evidence="2">
    <location>
        <begin position="302"/>
        <end position="311"/>
    </location>
</feature>
<dbReference type="PANTHER" id="PTHR11439">
    <property type="entry name" value="GAG-POL-RELATED RETROTRANSPOSON"/>
    <property type="match status" value="1"/>
</dbReference>
<feature type="region of interest" description="Disordered" evidence="2">
    <location>
        <begin position="911"/>
        <end position="976"/>
    </location>
</feature>
<dbReference type="InterPro" id="IPR012337">
    <property type="entry name" value="RNaseH-like_sf"/>
</dbReference>
<keyword evidence="1" id="KW-0378">Hydrolase</keyword>
<dbReference type="InterPro" id="IPR057670">
    <property type="entry name" value="SH3_retrovirus"/>
</dbReference>
<dbReference type="Pfam" id="PF22936">
    <property type="entry name" value="Pol_BBD"/>
    <property type="match status" value="1"/>
</dbReference>
<keyword evidence="1" id="KW-0064">Aspartyl protease</keyword>
<feature type="compositionally biased region" description="Polar residues" evidence="2">
    <location>
        <begin position="932"/>
        <end position="952"/>
    </location>
</feature>
<feature type="region of interest" description="Disordered" evidence="2">
    <location>
        <begin position="251"/>
        <end position="270"/>
    </location>
</feature>
<dbReference type="EMBL" id="ASHM01010160">
    <property type="protein sequence ID" value="PNX91972.1"/>
    <property type="molecule type" value="Genomic_DNA"/>
</dbReference>
<dbReference type="InterPro" id="IPR043502">
    <property type="entry name" value="DNA/RNA_pol_sf"/>
</dbReference>
<evidence type="ECO:0000313" key="4">
    <source>
        <dbReference type="EMBL" id="PNX91972.1"/>
    </source>
</evidence>
<protein>
    <submittedName>
        <fullName evidence="4">Retrovirus-related Pol polyprotein from transposon TNT 1-94</fullName>
    </submittedName>
</protein>
<feature type="compositionally biased region" description="Polar residues" evidence="2">
    <location>
        <begin position="277"/>
        <end position="286"/>
    </location>
</feature>
<dbReference type="Pfam" id="PF07727">
    <property type="entry name" value="RVT_2"/>
    <property type="match status" value="1"/>
</dbReference>
<dbReference type="PANTHER" id="PTHR11439:SF500">
    <property type="entry name" value="RNA-DIRECTED DNA POLYMERASE"/>
    <property type="match status" value="1"/>
</dbReference>
<proteinExistence type="predicted"/>
<evidence type="ECO:0000256" key="1">
    <source>
        <dbReference type="ARBA" id="ARBA00022750"/>
    </source>
</evidence>
<feature type="domain" description="Integrase catalytic" evidence="3">
    <location>
        <begin position="645"/>
        <end position="809"/>
    </location>
</feature>
<dbReference type="Pfam" id="PF14223">
    <property type="entry name" value="Retrotran_gag_2"/>
    <property type="match status" value="1"/>
</dbReference>
<dbReference type="GO" id="GO:0003676">
    <property type="term" value="F:nucleic acid binding"/>
    <property type="evidence" value="ECO:0007669"/>
    <property type="project" value="InterPro"/>
</dbReference>
<evidence type="ECO:0000313" key="5">
    <source>
        <dbReference type="Proteomes" id="UP000236291"/>
    </source>
</evidence>
<dbReference type="Proteomes" id="UP000236291">
    <property type="component" value="Unassembled WGS sequence"/>
</dbReference>
<name>A0A2K3MMG0_TRIPR</name>
<reference evidence="4 5" key="1">
    <citation type="journal article" date="2014" name="Am. J. Bot.">
        <title>Genome assembly and annotation for red clover (Trifolium pratense; Fabaceae).</title>
        <authorList>
            <person name="Istvanek J."/>
            <person name="Jaros M."/>
            <person name="Krenek A."/>
            <person name="Repkova J."/>
        </authorList>
    </citation>
    <scope>NUCLEOTIDE SEQUENCE [LARGE SCALE GENOMIC DNA]</scope>
    <source>
        <strain evidence="5">cv. Tatra</strain>
        <tissue evidence="4">Young leaves</tissue>
    </source>
</reference>
<accession>A0A2K3MMG0</accession>
<dbReference type="InterPro" id="IPR036397">
    <property type="entry name" value="RNaseH_sf"/>
</dbReference>
<feature type="region of interest" description="Disordered" evidence="2">
    <location>
        <begin position="1"/>
        <end position="36"/>
    </location>
</feature>
<keyword evidence="1" id="KW-0645">Protease</keyword>
<dbReference type="Gene3D" id="3.30.420.10">
    <property type="entry name" value="Ribonuclease H-like superfamily/Ribonuclease H"/>
    <property type="match status" value="1"/>
</dbReference>
<evidence type="ECO:0000259" key="3">
    <source>
        <dbReference type="PROSITE" id="PS50994"/>
    </source>
</evidence>
<feature type="compositionally biased region" description="Low complexity" evidence="2">
    <location>
        <begin position="1"/>
        <end position="14"/>
    </location>
</feature>
<feature type="region of interest" description="Disordered" evidence="2">
    <location>
        <begin position="277"/>
        <end position="327"/>
    </location>
</feature>
<dbReference type="GO" id="GO:0004190">
    <property type="term" value="F:aspartic-type endopeptidase activity"/>
    <property type="evidence" value="ECO:0007669"/>
    <property type="project" value="UniProtKB-KW"/>
</dbReference>
<gene>
    <name evidence="4" type="ORF">L195_g015101</name>
</gene>
<organism evidence="4 5">
    <name type="scientific">Trifolium pratense</name>
    <name type="common">Red clover</name>
    <dbReference type="NCBI Taxonomy" id="57577"/>
    <lineage>
        <taxon>Eukaryota</taxon>
        <taxon>Viridiplantae</taxon>
        <taxon>Streptophyta</taxon>
        <taxon>Embryophyta</taxon>
        <taxon>Tracheophyta</taxon>
        <taxon>Spermatophyta</taxon>
        <taxon>Magnoliopsida</taxon>
        <taxon>eudicotyledons</taxon>
        <taxon>Gunneridae</taxon>
        <taxon>Pentapetalae</taxon>
        <taxon>rosids</taxon>
        <taxon>fabids</taxon>
        <taxon>Fabales</taxon>
        <taxon>Fabaceae</taxon>
        <taxon>Papilionoideae</taxon>
        <taxon>50 kb inversion clade</taxon>
        <taxon>NPAAA clade</taxon>
        <taxon>Hologalegina</taxon>
        <taxon>IRL clade</taxon>
        <taxon>Trifolieae</taxon>
        <taxon>Trifolium</taxon>
    </lineage>
</organism>
<feature type="compositionally biased region" description="Low complexity" evidence="2">
    <location>
        <begin position="255"/>
        <end position="264"/>
    </location>
</feature>
<dbReference type="ExpressionAtlas" id="A0A2K3MMG0">
    <property type="expression patterns" value="baseline"/>
</dbReference>
<dbReference type="SUPFAM" id="SSF56672">
    <property type="entry name" value="DNA/RNA polymerases"/>
    <property type="match status" value="1"/>
</dbReference>